<name>X1KPU1_9ZZZZ</name>
<evidence type="ECO:0000313" key="1">
    <source>
        <dbReference type="EMBL" id="GAH92179.1"/>
    </source>
</evidence>
<proteinExistence type="predicted"/>
<accession>X1KPU1</accession>
<protein>
    <submittedName>
        <fullName evidence="1">Uncharacterized protein</fullName>
    </submittedName>
</protein>
<dbReference type="EMBL" id="BARU01045322">
    <property type="protein sequence ID" value="GAH92179.1"/>
    <property type="molecule type" value="Genomic_DNA"/>
</dbReference>
<reference evidence="1" key="1">
    <citation type="journal article" date="2014" name="Front. Microbiol.">
        <title>High frequency of phylogenetically diverse reductive dehalogenase-homologous genes in deep subseafloor sedimentary metagenomes.</title>
        <authorList>
            <person name="Kawai M."/>
            <person name="Futagami T."/>
            <person name="Toyoda A."/>
            <person name="Takaki Y."/>
            <person name="Nishi S."/>
            <person name="Hori S."/>
            <person name="Arai W."/>
            <person name="Tsubouchi T."/>
            <person name="Morono Y."/>
            <person name="Uchiyama I."/>
            <person name="Ito T."/>
            <person name="Fujiyama A."/>
            <person name="Inagaki F."/>
            <person name="Takami H."/>
        </authorList>
    </citation>
    <scope>NUCLEOTIDE SEQUENCE</scope>
    <source>
        <strain evidence="1">Expedition CK06-06</strain>
    </source>
</reference>
<feature type="non-terminal residue" evidence="1">
    <location>
        <position position="153"/>
    </location>
</feature>
<dbReference type="AlphaFoldDB" id="X1KPU1"/>
<gene>
    <name evidence="1" type="ORF">S03H2_68815</name>
</gene>
<sequence>PDLWFAEDHGMAYLSEFGGRWNKILVATAEPEINKYFRELGVPEDKLPHVKVFESYSGSWVMEAAIIMFASIGTTYTILKGISELPEIADGLTELKQRLKKEFTKKADDEAKKYIDSRIKELELPEPPKQLIDCDFTIDARPILSLTPALMKS</sequence>
<comment type="caution">
    <text evidence="1">The sequence shown here is derived from an EMBL/GenBank/DDBJ whole genome shotgun (WGS) entry which is preliminary data.</text>
</comment>
<organism evidence="1">
    <name type="scientific">marine sediment metagenome</name>
    <dbReference type="NCBI Taxonomy" id="412755"/>
    <lineage>
        <taxon>unclassified sequences</taxon>
        <taxon>metagenomes</taxon>
        <taxon>ecological metagenomes</taxon>
    </lineage>
</organism>
<feature type="non-terminal residue" evidence="1">
    <location>
        <position position="1"/>
    </location>
</feature>